<keyword evidence="1" id="KW-1133">Transmembrane helix</keyword>
<protein>
    <submittedName>
        <fullName evidence="2">Uncharacterized protein</fullName>
    </submittedName>
</protein>
<dbReference type="Proteomes" id="UP000426246">
    <property type="component" value="Chromosome"/>
</dbReference>
<dbReference type="OrthoDB" id="9852274at2"/>
<feature type="transmembrane region" description="Helical" evidence="1">
    <location>
        <begin position="142"/>
        <end position="162"/>
    </location>
</feature>
<feature type="transmembrane region" description="Helical" evidence="1">
    <location>
        <begin position="182"/>
        <end position="201"/>
    </location>
</feature>
<sequence>MMKLPKETSVHYPILLFVVMLGLATRVNPEVVVWMGRNSVWYVFCCYLLVLFGIWISLKVHAMNGLSLLLDTKNWGIVLSARLIYLVYALFFCGIVSIVNYVSGDFFSRALLLGEPKEYMLLETVLATAGALYPLKTHARYAHIMMIFAIPFFLFICAIPLLHARWHWLNPLFNTTEMTAPFNAFVNFLPLFSPLAAIVLMRKGKEDINGKSIMLFTLVITIFISFMLAMGIVSFGITRAKESVYFVYSTINAVRIENFVLERIVFIWMLYWKYIEIICAAFFIRCSARATASIFKKRTSGLFVLSAGFLSGTVVFFNSGPLMIYRFGSMMGILTGFMLLVMPMIIWLLVKLRRAV</sequence>
<evidence type="ECO:0000256" key="1">
    <source>
        <dbReference type="SAM" id="Phobius"/>
    </source>
</evidence>
<keyword evidence="1" id="KW-0812">Transmembrane</keyword>
<dbReference type="EMBL" id="CP034235">
    <property type="protein sequence ID" value="QGQ99532.1"/>
    <property type="molecule type" value="Genomic_DNA"/>
</dbReference>
<feature type="transmembrane region" description="Helical" evidence="1">
    <location>
        <begin position="323"/>
        <end position="350"/>
    </location>
</feature>
<evidence type="ECO:0000313" key="3">
    <source>
        <dbReference type="Proteomes" id="UP000426246"/>
    </source>
</evidence>
<keyword evidence="3" id="KW-1185">Reference proteome</keyword>
<reference evidence="3" key="1">
    <citation type="submission" date="2018-11" db="EMBL/GenBank/DDBJ databases">
        <title>Complete genome sequence of Paenibacillus sp. ML311-T8.</title>
        <authorList>
            <person name="Nam Y.-D."/>
            <person name="Kang J."/>
            <person name="Chung W.-H."/>
            <person name="Park Y.S."/>
        </authorList>
    </citation>
    <scope>NUCLEOTIDE SEQUENCE [LARGE SCALE GENOMIC DNA]</scope>
    <source>
        <strain evidence="3">ML311-T8</strain>
    </source>
</reference>
<dbReference type="KEGG" id="ppsc:EHS13_34075"/>
<dbReference type="RefSeq" id="WP_155704698.1">
    <property type="nucleotide sequence ID" value="NZ_CP034235.1"/>
</dbReference>
<organism evidence="2 3">
    <name type="scientific">Paenibacillus psychroresistens</name>
    <dbReference type="NCBI Taxonomy" id="1778678"/>
    <lineage>
        <taxon>Bacteria</taxon>
        <taxon>Bacillati</taxon>
        <taxon>Bacillota</taxon>
        <taxon>Bacilli</taxon>
        <taxon>Bacillales</taxon>
        <taxon>Paenibacillaceae</taxon>
        <taxon>Paenibacillus</taxon>
    </lineage>
</organism>
<evidence type="ECO:0000313" key="2">
    <source>
        <dbReference type="EMBL" id="QGQ99532.1"/>
    </source>
</evidence>
<dbReference type="AlphaFoldDB" id="A0A6B8RUN0"/>
<feature type="transmembrane region" description="Helical" evidence="1">
    <location>
        <begin position="265"/>
        <end position="288"/>
    </location>
</feature>
<feature type="transmembrane region" description="Helical" evidence="1">
    <location>
        <begin position="39"/>
        <end position="58"/>
    </location>
</feature>
<feature type="transmembrane region" description="Helical" evidence="1">
    <location>
        <begin position="213"/>
        <end position="237"/>
    </location>
</feature>
<accession>A0A6B8RUN0</accession>
<feature type="transmembrane region" description="Helical" evidence="1">
    <location>
        <begin position="79"/>
        <end position="99"/>
    </location>
</feature>
<proteinExistence type="predicted"/>
<feature type="transmembrane region" description="Helical" evidence="1">
    <location>
        <begin position="300"/>
        <end position="317"/>
    </location>
</feature>
<gene>
    <name evidence="2" type="ORF">EHS13_34075</name>
</gene>
<keyword evidence="1" id="KW-0472">Membrane</keyword>
<name>A0A6B8RUN0_9BACL</name>